<feature type="compositionally biased region" description="Low complexity" evidence="2">
    <location>
        <begin position="126"/>
        <end position="137"/>
    </location>
</feature>
<organism evidence="3 4">
    <name type="scientific">Blepharisma stoltei</name>
    <dbReference type="NCBI Taxonomy" id="1481888"/>
    <lineage>
        <taxon>Eukaryota</taxon>
        <taxon>Sar</taxon>
        <taxon>Alveolata</taxon>
        <taxon>Ciliophora</taxon>
        <taxon>Postciliodesmatophora</taxon>
        <taxon>Heterotrichea</taxon>
        <taxon>Heterotrichida</taxon>
        <taxon>Blepharismidae</taxon>
        <taxon>Blepharisma</taxon>
    </lineage>
</organism>
<feature type="region of interest" description="Disordered" evidence="2">
    <location>
        <begin position="95"/>
        <end position="191"/>
    </location>
</feature>
<evidence type="ECO:0000313" key="3">
    <source>
        <dbReference type="EMBL" id="CAG9335509.1"/>
    </source>
</evidence>
<dbReference type="AlphaFoldDB" id="A0AAU9KF62"/>
<feature type="coiled-coil region" evidence="1">
    <location>
        <begin position="336"/>
        <end position="388"/>
    </location>
</feature>
<evidence type="ECO:0000256" key="2">
    <source>
        <dbReference type="SAM" id="MobiDB-lite"/>
    </source>
</evidence>
<dbReference type="Proteomes" id="UP001162131">
    <property type="component" value="Unassembled WGS sequence"/>
</dbReference>
<feature type="compositionally biased region" description="Polar residues" evidence="2">
    <location>
        <begin position="168"/>
        <end position="182"/>
    </location>
</feature>
<protein>
    <submittedName>
        <fullName evidence="3">Uncharacterized protein</fullName>
    </submittedName>
</protein>
<keyword evidence="1" id="KW-0175">Coiled coil</keyword>
<evidence type="ECO:0000313" key="4">
    <source>
        <dbReference type="Proteomes" id="UP001162131"/>
    </source>
</evidence>
<keyword evidence="4" id="KW-1185">Reference proteome</keyword>
<accession>A0AAU9KF62</accession>
<proteinExistence type="predicted"/>
<sequence>MAKRIAKGKTSRVVCRGPPVLEADFGMKLLEKELELEKSWNIETINELVHMYTEMIEYYEYHKDPKYLDFQDRMHKMLVKPQVIASMREDNRAKNALKLDKSSSSQNTEGKARRLEDFEDLESPKSVSTETSTVNSEAELKQEEPKAQDLDELSDDQLQRSRSRHHTVSGTPSKSPTQNLNDIQKRKQDSAKMKEALSAELSKTLTDVSYKATKFFDRVIGLVQASTKETAAKAVSDFRSQDSDLSRRLSSRKQVTMNKSVISIEFMPPAENVSVSDIHFSDTEETFEQCSFLSTALNKSHINEQQENSRINDFRMVEYLENKLEELMEKNFSEKVAKMSEVRLRYESQMKELEGQGGLAQMIVGQMKVDMENEIKAIAEEFDNKRKQDVRALKQSFVE</sequence>
<comment type="caution">
    <text evidence="3">The sequence shown here is derived from an EMBL/GenBank/DDBJ whole genome shotgun (WGS) entry which is preliminary data.</text>
</comment>
<dbReference type="EMBL" id="CAJZBQ010000062">
    <property type="protein sequence ID" value="CAG9335509.1"/>
    <property type="molecule type" value="Genomic_DNA"/>
</dbReference>
<gene>
    <name evidence="3" type="ORF">BSTOLATCC_MIC63979</name>
</gene>
<feature type="compositionally biased region" description="Basic and acidic residues" evidence="2">
    <location>
        <begin position="138"/>
        <end position="149"/>
    </location>
</feature>
<name>A0AAU9KF62_9CILI</name>
<evidence type="ECO:0000256" key="1">
    <source>
        <dbReference type="SAM" id="Coils"/>
    </source>
</evidence>
<reference evidence="3" key="1">
    <citation type="submission" date="2021-09" db="EMBL/GenBank/DDBJ databases">
        <authorList>
            <consortium name="AG Swart"/>
            <person name="Singh M."/>
            <person name="Singh A."/>
            <person name="Seah K."/>
            <person name="Emmerich C."/>
        </authorList>
    </citation>
    <scope>NUCLEOTIDE SEQUENCE</scope>
    <source>
        <strain evidence="3">ATCC30299</strain>
    </source>
</reference>